<dbReference type="STRING" id="84531.LA76x_3093"/>
<keyword evidence="1" id="KW-0732">Signal</keyword>
<dbReference type="PANTHER" id="PTHR41913:SF1">
    <property type="entry name" value="DUF1684 DOMAIN-CONTAINING PROTEIN"/>
    <property type="match status" value="1"/>
</dbReference>
<evidence type="ECO:0000256" key="1">
    <source>
        <dbReference type="SAM" id="SignalP"/>
    </source>
</evidence>
<dbReference type="RefSeq" id="WP_057918326.1">
    <property type="nucleotide sequence ID" value="NZ_CP011129.1"/>
</dbReference>
<evidence type="ECO:0000313" key="3">
    <source>
        <dbReference type="Proteomes" id="UP000060787"/>
    </source>
</evidence>
<organism evidence="2 3">
    <name type="scientific">Lysobacter antibioticus</name>
    <dbReference type="NCBI Taxonomy" id="84531"/>
    <lineage>
        <taxon>Bacteria</taxon>
        <taxon>Pseudomonadati</taxon>
        <taxon>Pseudomonadota</taxon>
        <taxon>Gammaproteobacteria</taxon>
        <taxon>Lysobacterales</taxon>
        <taxon>Lysobacteraceae</taxon>
        <taxon>Lysobacter</taxon>
    </lineage>
</organism>
<dbReference type="PATRIC" id="fig|84531.8.peg.3101"/>
<sequence length="287" mass="31999">MRSLLCSILLLSLPTLAIADPRKDWDDFRAAMTQHAGGPTGMYAIQDVAVVDAGKTVHLAPARAPADIRWAVQPGDKGQVSVSYENGRALIRGPGLAEVDLLKAKEQQQTLPNGLIVRGTVYENSIKAWLYNPKLPAQRFKSLSFFPYDPKGVVTATFKRKNVPVGVSHLDSRNHTGLMYWIGDIELPLHGKTYNLRAFNKEKDWTKINHVLLFLTDKTSKKTSYGGGRVLETHFPAGEAPKTMTLNLNTLYSFLCAHSDYYNCPINLTSFIDTELKYGEMYPPQTK</sequence>
<dbReference type="AlphaFoldDB" id="A0A0S2FCH0"/>
<dbReference type="KEGG" id="lab:LA76x_3093"/>
<dbReference type="Pfam" id="PF07920">
    <property type="entry name" value="DUF1684"/>
    <property type="match status" value="1"/>
</dbReference>
<feature type="signal peptide" evidence="1">
    <location>
        <begin position="1"/>
        <end position="19"/>
    </location>
</feature>
<keyword evidence="3" id="KW-1185">Reference proteome</keyword>
<evidence type="ECO:0000313" key="2">
    <source>
        <dbReference type="EMBL" id="ALN81221.1"/>
    </source>
</evidence>
<evidence type="ECO:0008006" key="4">
    <source>
        <dbReference type="Google" id="ProtNLM"/>
    </source>
</evidence>
<gene>
    <name evidence="2" type="ORF">LA76x_3093</name>
</gene>
<feature type="chain" id="PRO_5006597199" description="DUF1684 domain-containing protein" evidence="1">
    <location>
        <begin position="20"/>
        <end position="287"/>
    </location>
</feature>
<dbReference type="PANTHER" id="PTHR41913">
    <property type="entry name" value="DUF1684 DOMAIN-CONTAINING PROTEIN"/>
    <property type="match status" value="1"/>
</dbReference>
<dbReference type="Proteomes" id="UP000060787">
    <property type="component" value="Chromosome"/>
</dbReference>
<proteinExistence type="predicted"/>
<protein>
    <recommendedName>
        <fullName evidence="4">DUF1684 domain-containing protein</fullName>
    </recommendedName>
</protein>
<dbReference type="eggNOG" id="COG3358">
    <property type="taxonomic scope" value="Bacteria"/>
</dbReference>
<dbReference type="InterPro" id="IPR012467">
    <property type="entry name" value="DUF1684"/>
</dbReference>
<dbReference type="EMBL" id="CP011129">
    <property type="protein sequence ID" value="ALN81221.1"/>
    <property type="molecule type" value="Genomic_DNA"/>
</dbReference>
<name>A0A0S2FCH0_LYSAN</name>
<accession>A0A0S2FCH0</accession>
<reference evidence="2 3" key="1">
    <citation type="journal article" date="2015" name="BMC Genomics">
        <title>Comparative genomics and metabolic profiling of the genus Lysobacter.</title>
        <authorList>
            <person name="de Bruijn I."/>
            <person name="Cheng X."/>
            <person name="de Jager V."/>
            <person name="Exposito R.G."/>
            <person name="Watrous J."/>
            <person name="Patel N."/>
            <person name="Postma J."/>
            <person name="Dorrestein P.C."/>
            <person name="Kobayashi D."/>
            <person name="Raaijmakers J.M."/>
        </authorList>
    </citation>
    <scope>NUCLEOTIDE SEQUENCE [LARGE SCALE GENOMIC DNA]</scope>
    <source>
        <strain evidence="2 3">76</strain>
    </source>
</reference>